<accession>A0A0A8Z8D0</accession>
<dbReference type="EMBL" id="GBRH01262834">
    <property type="protein sequence ID" value="JAD35061.1"/>
    <property type="molecule type" value="Transcribed_RNA"/>
</dbReference>
<dbReference type="AlphaFoldDB" id="A0A0A8Z8D0"/>
<evidence type="ECO:0000313" key="1">
    <source>
        <dbReference type="EMBL" id="JAD35061.1"/>
    </source>
</evidence>
<sequence length="36" mass="4153">MENQLIRVAITDKYSLHILIRYGIPNAYYLVSASLL</sequence>
<reference evidence="1" key="2">
    <citation type="journal article" date="2015" name="Data Brief">
        <title>Shoot transcriptome of the giant reed, Arundo donax.</title>
        <authorList>
            <person name="Barrero R.A."/>
            <person name="Guerrero F.D."/>
            <person name="Moolhuijzen P."/>
            <person name="Goolsby J.A."/>
            <person name="Tidwell J."/>
            <person name="Bellgard S.E."/>
            <person name="Bellgard M.I."/>
        </authorList>
    </citation>
    <scope>NUCLEOTIDE SEQUENCE</scope>
    <source>
        <tissue evidence="1">Shoot tissue taken approximately 20 cm above the soil surface</tissue>
    </source>
</reference>
<protein>
    <submittedName>
        <fullName evidence="1">Uncharacterized protein</fullName>
    </submittedName>
</protein>
<proteinExistence type="predicted"/>
<name>A0A0A8Z8D0_ARUDO</name>
<reference evidence="1" key="1">
    <citation type="submission" date="2014-09" db="EMBL/GenBank/DDBJ databases">
        <authorList>
            <person name="Magalhaes I.L.F."/>
            <person name="Oliveira U."/>
            <person name="Santos F.R."/>
            <person name="Vidigal T.H.D.A."/>
            <person name="Brescovit A.D."/>
            <person name="Santos A.J."/>
        </authorList>
    </citation>
    <scope>NUCLEOTIDE SEQUENCE</scope>
    <source>
        <tissue evidence="1">Shoot tissue taken approximately 20 cm above the soil surface</tissue>
    </source>
</reference>
<organism evidence="1">
    <name type="scientific">Arundo donax</name>
    <name type="common">Giant reed</name>
    <name type="synonym">Donax arundinaceus</name>
    <dbReference type="NCBI Taxonomy" id="35708"/>
    <lineage>
        <taxon>Eukaryota</taxon>
        <taxon>Viridiplantae</taxon>
        <taxon>Streptophyta</taxon>
        <taxon>Embryophyta</taxon>
        <taxon>Tracheophyta</taxon>
        <taxon>Spermatophyta</taxon>
        <taxon>Magnoliopsida</taxon>
        <taxon>Liliopsida</taxon>
        <taxon>Poales</taxon>
        <taxon>Poaceae</taxon>
        <taxon>PACMAD clade</taxon>
        <taxon>Arundinoideae</taxon>
        <taxon>Arundineae</taxon>
        <taxon>Arundo</taxon>
    </lineage>
</organism>